<evidence type="ECO:0000313" key="1">
    <source>
        <dbReference type="EMBL" id="SER27164.1"/>
    </source>
</evidence>
<evidence type="ECO:0000313" key="2">
    <source>
        <dbReference type="Proteomes" id="UP000199766"/>
    </source>
</evidence>
<name>A0A1H9MTY0_9BURK</name>
<reference evidence="1 2" key="1">
    <citation type="submission" date="2016-10" db="EMBL/GenBank/DDBJ databases">
        <authorList>
            <person name="de Groot N.N."/>
        </authorList>
    </citation>
    <scope>NUCLEOTIDE SEQUENCE [LARGE SCALE GENOMIC DNA]</scope>
    <source>
        <strain evidence="1 2">ATCC 35958</strain>
    </source>
</reference>
<dbReference type="Proteomes" id="UP000199766">
    <property type="component" value="Unassembled WGS sequence"/>
</dbReference>
<keyword evidence="2" id="KW-1185">Reference proteome</keyword>
<accession>A0A1H9MTY0</accession>
<dbReference type="OrthoDB" id="8912320at2"/>
<dbReference type="AlphaFoldDB" id="A0A1H9MTY0"/>
<proteinExistence type="predicted"/>
<evidence type="ECO:0008006" key="3">
    <source>
        <dbReference type="Google" id="ProtNLM"/>
    </source>
</evidence>
<sequence>MLDAHFHQGMGLQCQQPQDELRLLVVTSQEDSGKTLSTLWQLCGHLQRLGYPVVVLDATAVETERAPGLLQLLTHAPWADASAHGVHADTSALAVVPAALGMLTLANTAQRKGQAAQTLEQLEPIFRRYAVMVLYAPIELMTTPLLAGSNIMPLLVTKPGKNALMECYRQVKHLSLHAGMSSMVAYLSPHASGKKAEQARSSMQALERCVAHHLRQRLHVTLLPDNSGADLQRLALLLLDNAGTITTPSTLAWHAGQWATNAAASHLFHSH</sequence>
<dbReference type="EMBL" id="FOGD01000006">
    <property type="protein sequence ID" value="SER27164.1"/>
    <property type="molecule type" value="Genomic_DNA"/>
</dbReference>
<organism evidence="1 2">
    <name type="scientific">Giesbergeria anulus</name>
    <dbReference type="NCBI Taxonomy" id="180197"/>
    <lineage>
        <taxon>Bacteria</taxon>
        <taxon>Pseudomonadati</taxon>
        <taxon>Pseudomonadota</taxon>
        <taxon>Betaproteobacteria</taxon>
        <taxon>Burkholderiales</taxon>
        <taxon>Comamonadaceae</taxon>
        <taxon>Giesbergeria</taxon>
    </lineage>
</organism>
<protein>
    <recommendedName>
        <fullName evidence="3">Cellulose biosynthesis protein BcsQ</fullName>
    </recommendedName>
</protein>
<dbReference type="RefSeq" id="WP_143059616.1">
    <property type="nucleotide sequence ID" value="NZ_FOGD01000006.1"/>
</dbReference>
<dbReference type="STRING" id="180197.SAMN02982919_02057"/>
<gene>
    <name evidence="1" type="ORF">SAMN02982919_02057</name>
</gene>